<accession>A0A1H8ZMH2</accession>
<evidence type="ECO:0000313" key="7">
    <source>
        <dbReference type="EMBL" id="SEP64928.1"/>
    </source>
</evidence>
<dbReference type="InterPro" id="IPR035104">
    <property type="entry name" value="Ribosomal_protein_S1-like"/>
</dbReference>
<evidence type="ECO:0000259" key="6">
    <source>
        <dbReference type="PROSITE" id="PS50126"/>
    </source>
</evidence>
<dbReference type="Proteomes" id="UP000198833">
    <property type="component" value="Unassembled WGS sequence"/>
</dbReference>
<feature type="compositionally biased region" description="Basic and acidic residues" evidence="5">
    <location>
        <begin position="1"/>
        <end position="23"/>
    </location>
</feature>
<dbReference type="SMART" id="SM00316">
    <property type="entry name" value="S1"/>
    <property type="match status" value="4"/>
</dbReference>
<dbReference type="GO" id="GO:1990904">
    <property type="term" value="C:ribonucleoprotein complex"/>
    <property type="evidence" value="ECO:0007669"/>
    <property type="project" value="UniProtKB-KW"/>
</dbReference>
<dbReference type="PROSITE" id="PS50126">
    <property type="entry name" value="S1"/>
    <property type="match status" value="4"/>
</dbReference>
<reference evidence="7 8" key="1">
    <citation type="submission" date="2016-10" db="EMBL/GenBank/DDBJ databases">
        <authorList>
            <person name="de Groot N.N."/>
        </authorList>
    </citation>
    <scope>NUCLEOTIDE SEQUENCE [LARGE SCALE GENOMIC DNA]</scope>
    <source>
        <strain evidence="7 8">DSM 15695</strain>
    </source>
</reference>
<dbReference type="GO" id="GO:0003735">
    <property type="term" value="F:structural constituent of ribosome"/>
    <property type="evidence" value="ECO:0007669"/>
    <property type="project" value="TreeGrafter"/>
</dbReference>
<dbReference type="PANTHER" id="PTHR10724">
    <property type="entry name" value="30S RIBOSOMAL PROTEIN S1"/>
    <property type="match status" value="1"/>
</dbReference>
<evidence type="ECO:0000256" key="1">
    <source>
        <dbReference type="ARBA" id="ARBA00006767"/>
    </source>
</evidence>
<keyword evidence="3" id="KW-0687">Ribonucleoprotein</keyword>
<feature type="region of interest" description="Disordered" evidence="5">
    <location>
        <begin position="398"/>
        <end position="451"/>
    </location>
</feature>
<feature type="domain" description="S1 motif" evidence="6">
    <location>
        <begin position="63"/>
        <end position="137"/>
    </location>
</feature>
<sequence>MSDFVEDKNLEEVTEQEEVKETEETATEEVAESTDSQEEVKQESSPMTTMEDALDSVREIKVGDTVMADVLAFDDSDQVRVAIKESGGLEGVVPKNELSNTRIEEASEVVNIGDEIELVVLKPIKDKENGNFLLSKKRVDAKKVWEELQEKFENNETIEAPVKNVVKGGLVVDAGVRGFVPASMVEDHFVEDFSQYVDKTLEFKIIEIEPSENRLILSHKEIARQEREKKRQERLAELKEGETVQGTVARLVNFGAFIDLGGVDGLVHISRIAHEHVNKPSDYLTPGQEVDVKILSVDEEEGRISLSIKDTLPGPWDDIEEKAPAGSVLDGTVKRLTTFGAFVEVFPGVEGLVHISQIAHEHIATPNDKLTEGQEIKVKVLSVNPEEQRLSLSIKALEEAPERQESEQTFRPEKEANKAPAQNKARRNTKRQAPQNQVEDTPDSSFTMGDLLGDAFSKLNFDDQD</sequence>
<dbReference type="Pfam" id="PF00575">
    <property type="entry name" value="S1"/>
    <property type="match status" value="4"/>
</dbReference>
<feature type="compositionally biased region" description="Polar residues" evidence="5">
    <location>
        <begin position="431"/>
        <end position="447"/>
    </location>
</feature>
<dbReference type="CDD" id="cd05688">
    <property type="entry name" value="S1_RPS1_repeat_ec3"/>
    <property type="match status" value="1"/>
</dbReference>
<keyword evidence="2 7" id="KW-0689">Ribosomal protein</keyword>
<dbReference type="CDD" id="cd04465">
    <property type="entry name" value="S1_RPS1_repeat_ec2_hs2"/>
    <property type="match status" value="1"/>
</dbReference>
<dbReference type="CDD" id="cd05687">
    <property type="entry name" value="S1_RPS1_repeat_ec1_hs1"/>
    <property type="match status" value="1"/>
</dbReference>
<dbReference type="GO" id="GO:0005840">
    <property type="term" value="C:ribosome"/>
    <property type="evidence" value="ECO:0007669"/>
    <property type="project" value="UniProtKB-KW"/>
</dbReference>
<dbReference type="GO" id="GO:0005737">
    <property type="term" value="C:cytoplasm"/>
    <property type="evidence" value="ECO:0007669"/>
    <property type="project" value="UniProtKB-ARBA"/>
</dbReference>
<evidence type="ECO:0000256" key="3">
    <source>
        <dbReference type="ARBA" id="ARBA00023274"/>
    </source>
</evidence>
<name>A0A1H8ZMH2_9LACT</name>
<dbReference type="EMBL" id="FOEN01000001">
    <property type="protein sequence ID" value="SEP64928.1"/>
    <property type="molecule type" value="Genomic_DNA"/>
</dbReference>
<dbReference type="InterPro" id="IPR050437">
    <property type="entry name" value="Ribos_protein_bS1-like"/>
</dbReference>
<dbReference type="Gene3D" id="2.40.50.140">
    <property type="entry name" value="Nucleic acid-binding proteins"/>
    <property type="match status" value="4"/>
</dbReference>
<feature type="domain" description="S1 motif" evidence="6">
    <location>
        <begin position="155"/>
        <end position="220"/>
    </location>
</feature>
<dbReference type="NCBIfam" id="NF005208">
    <property type="entry name" value="PRK06676.1"/>
    <property type="match status" value="1"/>
</dbReference>
<feature type="compositionally biased region" description="Acidic residues" evidence="5">
    <location>
        <begin position="24"/>
        <end position="37"/>
    </location>
</feature>
<evidence type="ECO:0000256" key="4">
    <source>
        <dbReference type="ARBA" id="ARBA00025604"/>
    </source>
</evidence>
<comment type="similarity">
    <text evidence="1">Belongs to the bacterial ribosomal protein bS1 family.</text>
</comment>
<dbReference type="InterPro" id="IPR012340">
    <property type="entry name" value="NA-bd_OB-fold"/>
</dbReference>
<feature type="compositionally biased region" description="Basic and acidic residues" evidence="5">
    <location>
        <begin position="398"/>
        <end position="417"/>
    </location>
</feature>
<gene>
    <name evidence="7" type="ORF">SAMN04488558_101268</name>
</gene>
<protein>
    <submittedName>
        <fullName evidence="7">Small subunit ribosomal protein S1</fullName>
    </submittedName>
</protein>
<evidence type="ECO:0000313" key="8">
    <source>
        <dbReference type="Proteomes" id="UP000198833"/>
    </source>
</evidence>
<dbReference type="InterPro" id="IPR003029">
    <property type="entry name" value="S1_domain"/>
</dbReference>
<feature type="domain" description="S1 motif" evidence="6">
    <location>
        <begin position="241"/>
        <end position="309"/>
    </location>
</feature>
<keyword evidence="8" id="KW-1185">Reference proteome</keyword>
<dbReference type="AlphaFoldDB" id="A0A1H8ZMH2"/>
<feature type="domain" description="S1 motif" evidence="6">
    <location>
        <begin position="326"/>
        <end position="395"/>
    </location>
</feature>
<proteinExistence type="inferred from homology"/>
<dbReference type="FunFam" id="2.40.50.140:FF:000103">
    <property type="entry name" value="protein RRP5 homolog"/>
    <property type="match status" value="1"/>
</dbReference>
<dbReference type="PANTHER" id="PTHR10724:SF7">
    <property type="entry name" value="SMALL RIBOSOMAL SUBUNIT PROTEIN BS1C"/>
    <property type="match status" value="1"/>
</dbReference>
<dbReference type="STRING" id="89093.SAMN04488558_101268"/>
<evidence type="ECO:0000256" key="2">
    <source>
        <dbReference type="ARBA" id="ARBA00022980"/>
    </source>
</evidence>
<dbReference type="GO" id="GO:0003729">
    <property type="term" value="F:mRNA binding"/>
    <property type="evidence" value="ECO:0007669"/>
    <property type="project" value="TreeGrafter"/>
</dbReference>
<evidence type="ECO:0000256" key="5">
    <source>
        <dbReference type="SAM" id="MobiDB-lite"/>
    </source>
</evidence>
<dbReference type="GO" id="GO:0006412">
    <property type="term" value="P:translation"/>
    <property type="evidence" value="ECO:0007669"/>
    <property type="project" value="TreeGrafter"/>
</dbReference>
<dbReference type="FunFam" id="2.40.50.140:FF:000051">
    <property type="entry name" value="RNA-binding transcriptional accessory protein"/>
    <property type="match status" value="1"/>
</dbReference>
<comment type="function">
    <text evidence="4">Binds mRNA; thus facilitating recognition of the initiation point. It is needed to translate mRNA with a short Shine-Dalgarno (SD) purine-rich sequence.</text>
</comment>
<dbReference type="PRINTS" id="PR00681">
    <property type="entry name" value="RIBOSOMALS1"/>
</dbReference>
<organism evidence="7 8">
    <name type="scientific">Ignavigranum ruoffiae</name>
    <dbReference type="NCBI Taxonomy" id="89093"/>
    <lineage>
        <taxon>Bacteria</taxon>
        <taxon>Bacillati</taxon>
        <taxon>Bacillota</taxon>
        <taxon>Bacilli</taxon>
        <taxon>Lactobacillales</taxon>
        <taxon>Aerococcaceae</taxon>
        <taxon>Ignavigranum</taxon>
    </lineage>
</organism>
<feature type="region of interest" description="Disordered" evidence="5">
    <location>
        <begin position="1"/>
        <end position="52"/>
    </location>
</feature>
<dbReference type="SUPFAM" id="SSF50249">
    <property type="entry name" value="Nucleic acid-binding proteins"/>
    <property type="match status" value="4"/>
</dbReference>